<reference evidence="2 3" key="1">
    <citation type="submission" date="2019-03" db="EMBL/GenBank/DDBJ databases">
        <title>First draft genome of Liparis tanakae, snailfish: a comprehensive survey of snailfish specific genes.</title>
        <authorList>
            <person name="Kim W."/>
            <person name="Song I."/>
            <person name="Jeong J.-H."/>
            <person name="Kim D."/>
            <person name="Kim S."/>
            <person name="Ryu S."/>
            <person name="Song J.Y."/>
            <person name="Lee S.K."/>
        </authorList>
    </citation>
    <scope>NUCLEOTIDE SEQUENCE [LARGE SCALE GENOMIC DNA]</scope>
    <source>
        <tissue evidence="2">Muscle</tissue>
    </source>
</reference>
<feature type="region of interest" description="Disordered" evidence="1">
    <location>
        <begin position="126"/>
        <end position="177"/>
    </location>
</feature>
<gene>
    <name evidence="2" type="ORF">EYF80_054794</name>
</gene>
<dbReference type="EMBL" id="SRLO01001843">
    <property type="protein sequence ID" value="TNN35037.1"/>
    <property type="molecule type" value="Genomic_DNA"/>
</dbReference>
<feature type="compositionally biased region" description="Basic and acidic residues" evidence="1">
    <location>
        <begin position="135"/>
        <end position="144"/>
    </location>
</feature>
<evidence type="ECO:0000313" key="2">
    <source>
        <dbReference type="EMBL" id="TNN35037.1"/>
    </source>
</evidence>
<protein>
    <submittedName>
        <fullName evidence="2">Uncharacterized protein</fullName>
    </submittedName>
</protein>
<accession>A0A4Z2F1F8</accession>
<organism evidence="2 3">
    <name type="scientific">Liparis tanakae</name>
    <name type="common">Tanaka's snailfish</name>
    <dbReference type="NCBI Taxonomy" id="230148"/>
    <lineage>
        <taxon>Eukaryota</taxon>
        <taxon>Metazoa</taxon>
        <taxon>Chordata</taxon>
        <taxon>Craniata</taxon>
        <taxon>Vertebrata</taxon>
        <taxon>Euteleostomi</taxon>
        <taxon>Actinopterygii</taxon>
        <taxon>Neopterygii</taxon>
        <taxon>Teleostei</taxon>
        <taxon>Neoteleostei</taxon>
        <taxon>Acanthomorphata</taxon>
        <taxon>Eupercaria</taxon>
        <taxon>Perciformes</taxon>
        <taxon>Cottioidei</taxon>
        <taxon>Cottales</taxon>
        <taxon>Liparidae</taxon>
        <taxon>Liparis</taxon>
    </lineage>
</organism>
<evidence type="ECO:0000313" key="3">
    <source>
        <dbReference type="Proteomes" id="UP000314294"/>
    </source>
</evidence>
<evidence type="ECO:0000256" key="1">
    <source>
        <dbReference type="SAM" id="MobiDB-lite"/>
    </source>
</evidence>
<name>A0A4Z2F1F8_9TELE</name>
<comment type="caution">
    <text evidence="2">The sequence shown here is derived from an EMBL/GenBank/DDBJ whole genome shotgun (WGS) entry which is preliminary data.</text>
</comment>
<dbReference type="Proteomes" id="UP000314294">
    <property type="component" value="Unassembled WGS sequence"/>
</dbReference>
<keyword evidence="3" id="KW-1185">Reference proteome</keyword>
<proteinExistence type="predicted"/>
<dbReference type="AlphaFoldDB" id="A0A4Z2F1F8"/>
<sequence length="177" mass="18787">MRKPVGAPSPDVETCHAWVSRPLARPSLAPRSPLRLHAVSSPEQDGGGVTDHLRPRPGVFLPGGWREAAVWQHKTNNATTQPSLLLTEVQPTALFRPFFPGSTPHPARVLQKSPFGSTCTCRSRSAGAFGSSNSFHKDPRKEEAQGASTSSTPEAVGPSAAGSQSAPLPLQGREEPE</sequence>